<evidence type="ECO:0000313" key="4">
    <source>
        <dbReference type="EMBL" id="ADE53912.1"/>
    </source>
</evidence>
<evidence type="ECO:0000256" key="1">
    <source>
        <dbReference type="ARBA" id="ARBA00022490"/>
    </source>
</evidence>
<sequence length="280" mass="30380">MQATSARQSVRVIKQRVHNGSFDSPEADLLAIEDPLEIRLVYLRGTQSVEKRLLVTMRTPGKDTELIHGLLYCEGIIAGAEDIEAIHYERDTGQTATRARVHLRPGVEPSDSNRERNFHAHSSCGVCGTTSIGHLAIPNSLRIEAAVRVPADWVHSLPEQMHQHQAAFQQTGGLHAAALFSASGELLASHEDIGRHNALDKSIGARLQASRTGLGDVLCVSGRMSYEILQKAILARIPIIAGVGAPSSLAVALANDFNVTLVGFLRAQSYNIYSCPERLQ</sequence>
<keyword evidence="5" id="KW-1185">Reference proteome</keyword>
<dbReference type="eggNOG" id="COG1526">
    <property type="taxonomic scope" value="Bacteria"/>
</dbReference>
<name>D5EQE4_CORAD</name>
<evidence type="ECO:0000256" key="2">
    <source>
        <dbReference type="ARBA" id="ARBA00023150"/>
    </source>
</evidence>
<accession>D5EQE4</accession>
<dbReference type="KEGG" id="caa:Caka_0890"/>
<protein>
    <recommendedName>
        <fullName evidence="3">Sulfur carrier protein FdhD</fullName>
    </recommendedName>
</protein>
<dbReference type="GO" id="GO:0016783">
    <property type="term" value="F:sulfurtransferase activity"/>
    <property type="evidence" value="ECO:0007669"/>
    <property type="project" value="InterPro"/>
</dbReference>
<evidence type="ECO:0000313" key="5">
    <source>
        <dbReference type="Proteomes" id="UP000000925"/>
    </source>
</evidence>
<dbReference type="HOGENOM" id="CLU_056887_3_0_0"/>
<reference evidence="4 5" key="1">
    <citation type="journal article" date="2010" name="Stand. Genomic Sci.">
        <title>Complete genome sequence of Coraliomargarita akajimensis type strain (04OKA010-24).</title>
        <authorList>
            <person name="Mavromatis K."/>
            <person name="Abt B."/>
            <person name="Brambilla E."/>
            <person name="Lapidus A."/>
            <person name="Copeland A."/>
            <person name="Deshpande S."/>
            <person name="Nolan M."/>
            <person name="Lucas S."/>
            <person name="Tice H."/>
            <person name="Cheng J.F."/>
            <person name="Han C."/>
            <person name="Detter J.C."/>
            <person name="Woyke T."/>
            <person name="Goodwin L."/>
            <person name="Pitluck S."/>
            <person name="Held B."/>
            <person name="Brettin T."/>
            <person name="Tapia R."/>
            <person name="Ivanova N."/>
            <person name="Mikhailova N."/>
            <person name="Pati A."/>
            <person name="Liolios K."/>
            <person name="Chen A."/>
            <person name="Palaniappan K."/>
            <person name="Land M."/>
            <person name="Hauser L."/>
            <person name="Chang Y.J."/>
            <person name="Jeffries C.D."/>
            <person name="Rohde M."/>
            <person name="Goker M."/>
            <person name="Bristow J."/>
            <person name="Eisen J.A."/>
            <person name="Markowitz V."/>
            <person name="Hugenholtz P."/>
            <person name="Klenk H.P."/>
            <person name="Kyrpides N.C."/>
        </authorList>
    </citation>
    <scope>NUCLEOTIDE SEQUENCE [LARGE SCALE GENOMIC DNA]</scope>
    <source>
        <strain evidence="5">DSM 45221 / IAM 15411 / JCM 23193 / KCTC 12865</strain>
    </source>
</reference>
<dbReference type="PIRSF" id="PIRSF015626">
    <property type="entry name" value="FdhD"/>
    <property type="match status" value="1"/>
</dbReference>
<dbReference type="PANTHER" id="PTHR30592">
    <property type="entry name" value="FORMATE DEHYDROGENASE"/>
    <property type="match status" value="1"/>
</dbReference>
<comment type="caution">
    <text evidence="3">Lacks conserved residue(s) required for the propagation of feature annotation.</text>
</comment>
<dbReference type="GO" id="GO:0006777">
    <property type="term" value="P:Mo-molybdopterin cofactor biosynthetic process"/>
    <property type="evidence" value="ECO:0007669"/>
    <property type="project" value="UniProtKB-UniRule"/>
</dbReference>
<proteinExistence type="inferred from homology"/>
<dbReference type="NCBIfam" id="TIGR00129">
    <property type="entry name" value="fdhD_narQ"/>
    <property type="match status" value="1"/>
</dbReference>
<dbReference type="AlphaFoldDB" id="D5EQE4"/>
<dbReference type="Gene3D" id="3.10.20.10">
    <property type="match status" value="1"/>
</dbReference>
<keyword evidence="1 3" id="KW-0963">Cytoplasm</keyword>
<comment type="function">
    <text evidence="3">Required for formate dehydrogenase (FDH) activity. Acts as a sulfur carrier protein that transfers sulfur from IscS to the molybdenum cofactor prior to its insertion into FDH.</text>
</comment>
<feature type="active site" description="Cysteine persulfide intermediate" evidence="3">
    <location>
        <position position="124"/>
    </location>
</feature>
<organism evidence="4 5">
    <name type="scientific">Coraliomargarita akajimensis (strain DSM 45221 / IAM 15411 / JCM 23193 / KCTC 12865 / 04OKA010-24)</name>
    <dbReference type="NCBI Taxonomy" id="583355"/>
    <lineage>
        <taxon>Bacteria</taxon>
        <taxon>Pseudomonadati</taxon>
        <taxon>Verrucomicrobiota</taxon>
        <taxon>Opitutia</taxon>
        <taxon>Puniceicoccales</taxon>
        <taxon>Coraliomargaritaceae</taxon>
        <taxon>Coraliomargarita</taxon>
    </lineage>
</organism>
<dbReference type="InterPro" id="IPR003786">
    <property type="entry name" value="FdhD"/>
</dbReference>
<dbReference type="InterPro" id="IPR016193">
    <property type="entry name" value="Cytidine_deaminase-like"/>
</dbReference>
<dbReference type="Pfam" id="PF02634">
    <property type="entry name" value="FdhD-NarQ"/>
    <property type="match status" value="1"/>
</dbReference>
<gene>
    <name evidence="3" type="primary">fdhD</name>
    <name evidence="4" type="ordered locus">Caka_0890</name>
</gene>
<dbReference type="HAMAP" id="MF_00187">
    <property type="entry name" value="FdhD"/>
    <property type="match status" value="1"/>
</dbReference>
<dbReference type="Proteomes" id="UP000000925">
    <property type="component" value="Chromosome"/>
</dbReference>
<keyword evidence="2 3" id="KW-0501">Molybdenum cofactor biosynthesis</keyword>
<dbReference type="Gene3D" id="3.40.140.10">
    <property type="entry name" value="Cytidine Deaminase, domain 2"/>
    <property type="match status" value="1"/>
</dbReference>
<dbReference type="EMBL" id="CP001998">
    <property type="protein sequence ID" value="ADE53912.1"/>
    <property type="molecule type" value="Genomic_DNA"/>
</dbReference>
<dbReference type="GO" id="GO:0097163">
    <property type="term" value="F:sulfur carrier activity"/>
    <property type="evidence" value="ECO:0007669"/>
    <property type="project" value="UniProtKB-UniRule"/>
</dbReference>
<dbReference type="PANTHER" id="PTHR30592:SF1">
    <property type="entry name" value="SULFUR CARRIER PROTEIN FDHD"/>
    <property type="match status" value="1"/>
</dbReference>
<evidence type="ECO:0000256" key="3">
    <source>
        <dbReference type="HAMAP-Rule" id="MF_00187"/>
    </source>
</evidence>
<dbReference type="STRING" id="583355.Caka_0890"/>
<dbReference type="SUPFAM" id="SSF53927">
    <property type="entry name" value="Cytidine deaminase-like"/>
    <property type="match status" value="1"/>
</dbReference>
<comment type="subcellular location">
    <subcellularLocation>
        <location evidence="3">Cytoplasm</location>
    </subcellularLocation>
</comment>
<dbReference type="GO" id="GO:0005737">
    <property type="term" value="C:cytoplasm"/>
    <property type="evidence" value="ECO:0007669"/>
    <property type="project" value="UniProtKB-SubCell"/>
</dbReference>
<comment type="similarity">
    <text evidence="3">Belongs to the FdhD family.</text>
</comment>